<accession>A0ABQ5N686</accession>
<keyword evidence="1" id="KW-0812">Transmembrane</keyword>
<gene>
    <name evidence="3" type="ORF">bsdE14_20460</name>
</gene>
<organism evidence="3 4">
    <name type="scientific">Clostridium omnivorum</name>
    <dbReference type="NCBI Taxonomy" id="1604902"/>
    <lineage>
        <taxon>Bacteria</taxon>
        <taxon>Bacillati</taxon>
        <taxon>Bacillota</taxon>
        <taxon>Clostridia</taxon>
        <taxon>Eubacteriales</taxon>
        <taxon>Clostridiaceae</taxon>
        <taxon>Clostridium</taxon>
    </lineage>
</organism>
<dbReference type="RefSeq" id="WP_264849909.1">
    <property type="nucleotide sequence ID" value="NZ_BRXR01000001.1"/>
</dbReference>
<name>A0ABQ5N686_9CLOT</name>
<evidence type="ECO:0000259" key="2">
    <source>
        <dbReference type="Pfam" id="PF09992"/>
    </source>
</evidence>
<dbReference type="PANTHER" id="PTHR40446:SF2">
    <property type="entry name" value="N-ACETYLGLUCOSAMINE-1-PHOSPHODIESTER ALPHA-N-ACETYLGLUCOSAMINIDASE"/>
    <property type="match status" value="1"/>
</dbReference>
<dbReference type="Proteomes" id="UP001208567">
    <property type="component" value="Unassembled WGS sequence"/>
</dbReference>
<protein>
    <recommendedName>
        <fullName evidence="2">Phosphodiester glycosidase domain-containing protein</fullName>
    </recommendedName>
</protein>
<dbReference type="EMBL" id="BRXR01000001">
    <property type="protein sequence ID" value="GLC30636.1"/>
    <property type="molecule type" value="Genomic_DNA"/>
</dbReference>
<evidence type="ECO:0000313" key="3">
    <source>
        <dbReference type="EMBL" id="GLC30636.1"/>
    </source>
</evidence>
<keyword evidence="1" id="KW-0472">Membrane</keyword>
<keyword evidence="1" id="KW-1133">Transmembrane helix</keyword>
<evidence type="ECO:0000256" key="1">
    <source>
        <dbReference type="SAM" id="Phobius"/>
    </source>
</evidence>
<dbReference type="InterPro" id="IPR018711">
    <property type="entry name" value="NAGPA"/>
</dbReference>
<feature type="transmembrane region" description="Helical" evidence="1">
    <location>
        <begin position="94"/>
        <end position="113"/>
    </location>
</feature>
<proteinExistence type="predicted"/>
<feature type="domain" description="Phosphodiester glycosidase" evidence="2">
    <location>
        <begin position="191"/>
        <end position="369"/>
    </location>
</feature>
<reference evidence="3 4" key="1">
    <citation type="journal article" date="2024" name="Int. J. Syst. Evol. Microbiol.">
        <title>Clostridium omnivorum sp. nov., isolated from anoxic soil under the treatment of reductive soil disinfestation.</title>
        <authorList>
            <person name="Ueki A."/>
            <person name="Tonouchi A."/>
            <person name="Kaku N."/>
            <person name="Honma S."/>
            <person name="Ueki K."/>
        </authorList>
    </citation>
    <scope>NUCLEOTIDE SEQUENCE [LARGE SCALE GENOMIC DNA]</scope>
    <source>
        <strain evidence="3 4">E14</strain>
    </source>
</reference>
<keyword evidence="4" id="KW-1185">Reference proteome</keyword>
<dbReference type="PANTHER" id="PTHR40446">
    <property type="entry name" value="N-ACETYLGLUCOSAMINE-1-PHOSPHODIESTER ALPHA-N-ACETYLGLUCOSAMINIDASE"/>
    <property type="match status" value="1"/>
</dbReference>
<sequence>MNCKSFNKMLLEYIETENSGMLNQEMKEHMEACEKCANQYEEMLEVKASFRELFNAPSKSFTPQNSEILNLLDNKYYKKSLRSKILYHFKRNKYAYSVGFAFTALMIIALPLMKNFVSNPSYAIGKITNKQETTSKSAALTNENSINKYDIKGKNFNGVLLEIANPKKIALGYSLQGSKPNKTTSEIAKSYGAAAAINGGGVLIDAADNKAFAGMGIHDGNIVYSNMKDEKSTETFIGFNQDGKLIYGKYTLAEVKKLGIKEGITLSMGISLVENSKPITLSSDFGVNPRTVIGQKADGTVIMLTINGRREDSIGASLSEVQKILLEYGAVSAINLDGGSYSSMYYNGSVINKPCSPNGEQQVPSIFMVMQ</sequence>
<dbReference type="Pfam" id="PF09992">
    <property type="entry name" value="NAGPA"/>
    <property type="match status" value="1"/>
</dbReference>
<evidence type="ECO:0000313" key="4">
    <source>
        <dbReference type="Proteomes" id="UP001208567"/>
    </source>
</evidence>
<comment type="caution">
    <text evidence="3">The sequence shown here is derived from an EMBL/GenBank/DDBJ whole genome shotgun (WGS) entry which is preliminary data.</text>
</comment>